<evidence type="ECO:0000256" key="1">
    <source>
        <dbReference type="SAM" id="SignalP"/>
    </source>
</evidence>
<gene>
    <name evidence="2" type="ORF">SAMN05216551_10270</name>
</gene>
<evidence type="ECO:0008006" key="4">
    <source>
        <dbReference type="Google" id="ProtNLM"/>
    </source>
</evidence>
<dbReference type="EMBL" id="FNLO01000002">
    <property type="protein sequence ID" value="SDV46884.1"/>
    <property type="molecule type" value="Genomic_DNA"/>
</dbReference>
<dbReference type="Proteomes" id="UP000243719">
    <property type="component" value="Unassembled WGS sequence"/>
</dbReference>
<dbReference type="AlphaFoldDB" id="A0A1H2PKC9"/>
<keyword evidence="3" id="KW-1185">Reference proteome</keyword>
<feature type="signal peptide" evidence="1">
    <location>
        <begin position="1"/>
        <end position="20"/>
    </location>
</feature>
<evidence type="ECO:0000313" key="2">
    <source>
        <dbReference type="EMBL" id="SDV46884.1"/>
    </source>
</evidence>
<sequence length="710" mass="73579">MTKKPIASALCALFAALALAACGSSSNSVTDNNGTTTGGIDGKVALANATGMQVRLYAVNADGSIATTPLASTTVDGSGSFHLPAPTQWPVIIDASGGSYTDLVSGATLSLGSDHLQAALDAAPGATVALSVYSTASVRQAEAMSGGLTASNITLGQQQVQAYLGGLDAQATLPAASSTDSTASTTAVSADLTDGQKAAFVQGVASQYQNDSSGDTGATVRQISADIGNGSTLTACSAGAGDPQDDGTVGAAGTGSCGLASSAATFVNSAANDTPVTSLAQLNAPADETNPDSLSAAACASPQALLAAYQDKFDFRRTHIQAATTSTVNSKNWRDVVAGVNSWGPVAVNYARYATPASTASCDRHEWQRNLLMAAVNYWVDQDINYCHHHIPGWSPYEKLSAYLSGKGTADEVKQAKLFLNFSSGSTGGGDSSGMKCTPSRFADGHQAVSDKTGVQSETATKASEVKWNGVDCSDFTSWVYNFAGITGNALSTGVATQACQTNRAGDSRTYATGVLLDINATNIDTFESQLQPGDLLYILDKNAAGSRNLAHVIIWTGLRWNDTQASSYADRAKFDIAKRGQVGSRLGGDFLAHGVSEANLATKNPYLIVDSHFAGPAYRPFSGWYVANVSQVRRIINARAVRQDATLAPYIMSLADLTTPITLPHGKKTETYTQFLRAERNAGRQAQTGYGDLANTGDNACIRDANFAQ</sequence>
<keyword evidence="1" id="KW-0732">Signal</keyword>
<name>A0A1H2PKC9_9BURK</name>
<reference evidence="3" key="1">
    <citation type="submission" date="2016-09" db="EMBL/GenBank/DDBJ databases">
        <authorList>
            <person name="Varghese N."/>
            <person name="Submissions S."/>
        </authorList>
    </citation>
    <scope>NUCLEOTIDE SEQUENCE [LARGE SCALE GENOMIC DNA]</scope>
    <source>
        <strain evidence="3">JS23</strain>
    </source>
</reference>
<organism evidence="2 3">
    <name type="scientific">Chitinasiproducens palmae</name>
    <dbReference type="NCBI Taxonomy" id="1770053"/>
    <lineage>
        <taxon>Bacteria</taxon>
        <taxon>Pseudomonadati</taxon>
        <taxon>Pseudomonadota</taxon>
        <taxon>Betaproteobacteria</taxon>
        <taxon>Burkholderiales</taxon>
        <taxon>Burkholderiaceae</taxon>
        <taxon>Chitinasiproducens</taxon>
    </lineage>
</organism>
<feature type="chain" id="PRO_5017179529" description="Lipoprotein" evidence="1">
    <location>
        <begin position="21"/>
        <end position="710"/>
    </location>
</feature>
<dbReference type="OrthoDB" id="258587at2"/>
<accession>A0A1H2PKC9</accession>
<dbReference type="Gene3D" id="3.90.1720.10">
    <property type="entry name" value="endopeptidase domain like (from Nostoc punctiforme)"/>
    <property type="match status" value="1"/>
</dbReference>
<dbReference type="RefSeq" id="WP_091904734.1">
    <property type="nucleotide sequence ID" value="NZ_FNLO01000002.1"/>
</dbReference>
<protein>
    <recommendedName>
        <fullName evidence="4">Lipoprotein</fullName>
    </recommendedName>
</protein>
<proteinExistence type="predicted"/>
<dbReference type="PROSITE" id="PS51257">
    <property type="entry name" value="PROKAR_LIPOPROTEIN"/>
    <property type="match status" value="1"/>
</dbReference>
<evidence type="ECO:0000313" key="3">
    <source>
        <dbReference type="Proteomes" id="UP000243719"/>
    </source>
</evidence>